<evidence type="ECO:0000256" key="1">
    <source>
        <dbReference type="SAM" id="MobiDB-lite"/>
    </source>
</evidence>
<evidence type="ECO:0008006" key="4">
    <source>
        <dbReference type="Google" id="ProtNLM"/>
    </source>
</evidence>
<dbReference type="EMBL" id="JACXVP010000006">
    <property type="protein sequence ID" value="KAG5599684.1"/>
    <property type="molecule type" value="Genomic_DNA"/>
</dbReference>
<dbReference type="AlphaFoldDB" id="A0A9J5YKJ2"/>
<sequence>MIFGMVEISDVPNILSATTGDNVRVEEVVEPESEAETDEEILRVAEDVSYEGLTTTKEATIDATVQTSLANMPLADLSKDGDTVDVTPGTDTQVQSTTPSTNAPTDGATI</sequence>
<reference evidence="2 3" key="1">
    <citation type="submission" date="2020-09" db="EMBL/GenBank/DDBJ databases">
        <title>De no assembly of potato wild relative species, Solanum commersonii.</title>
        <authorList>
            <person name="Cho K."/>
        </authorList>
    </citation>
    <scope>NUCLEOTIDE SEQUENCE [LARGE SCALE GENOMIC DNA]</scope>
    <source>
        <strain evidence="2">LZ3.2</strain>
        <tissue evidence="2">Leaf</tissue>
    </source>
</reference>
<organism evidence="2 3">
    <name type="scientific">Solanum commersonii</name>
    <name type="common">Commerson's wild potato</name>
    <name type="synonym">Commerson's nightshade</name>
    <dbReference type="NCBI Taxonomy" id="4109"/>
    <lineage>
        <taxon>Eukaryota</taxon>
        <taxon>Viridiplantae</taxon>
        <taxon>Streptophyta</taxon>
        <taxon>Embryophyta</taxon>
        <taxon>Tracheophyta</taxon>
        <taxon>Spermatophyta</taxon>
        <taxon>Magnoliopsida</taxon>
        <taxon>eudicotyledons</taxon>
        <taxon>Gunneridae</taxon>
        <taxon>Pentapetalae</taxon>
        <taxon>asterids</taxon>
        <taxon>lamiids</taxon>
        <taxon>Solanales</taxon>
        <taxon>Solanaceae</taxon>
        <taxon>Solanoideae</taxon>
        <taxon>Solaneae</taxon>
        <taxon>Solanum</taxon>
    </lineage>
</organism>
<protein>
    <recommendedName>
        <fullName evidence="4">Polyprotein protein</fullName>
    </recommendedName>
</protein>
<feature type="region of interest" description="Disordered" evidence="1">
    <location>
        <begin position="74"/>
        <end position="110"/>
    </location>
</feature>
<comment type="caution">
    <text evidence="2">The sequence shown here is derived from an EMBL/GenBank/DDBJ whole genome shotgun (WGS) entry which is preliminary data.</text>
</comment>
<name>A0A9J5YKJ2_SOLCO</name>
<dbReference type="Proteomes" id="UP000824120">
    <property type="component" value="Chromosome 6"/>
</dbReference>
<accession>A0A9J5YKJ2</accession>
<proteinExistence type="predicted"/>
<feature type="compositionally biased region" description="Polar residues" evidence="1">
    <location>
        <begin position="93"/>
        <end position="104"/>
    </location>
</feature>
<evidence type="ECO:0000313" key="2">
    <source>
        <dbReference type="EMBL" id="KAG5599684.1"/>
    </source>
</evidence>
<keyword evidence="3" id="KW-1185">Reference proteome</keyword>
<gene>
    <name evidence="2" type="ORF">H5410_031054</name>
</gene>
<evidence type="ECO:0000313" key="3">
    <source>
        <dbReference type="Proteomes" id="UP000824120"/>
    </source>
</evidence>